<name>A0A7G5BSZ2_9BACL</name>
<proteinExistence type="predicted"/>
<dbReference type="Pfam" id="PF13289">
    <property type="entry name" value="SIR2_2"/>
    <property type="match status" value="1"/>
</dbReference>
<evidence type="ECO:0000313" key="2">
    <source>
        <dbReference type="Proteomes" id="UP000515679"/>
    </source>
</evidence>
<evidence type="ECO:0000313" key="1">
    <source>
        <dbReference type="EMBL" id="QMV40076.1"/>
    </source>
</evidence>
<reference evidence="1 2" key="1">
    <citation type="submission" date="2019-07" db="EMBL/GenBank/DDBJ databases">
        <authorList>
            <person name="Kim J.K."/>
            <person name="Cheong H.-M."/>
            <person name="Choi Y."/>
            <person name="Hwang K.J."/>
            <person name="Lee S."/>
            <person name="Choi C."/>
        </authorList>
    </citation>
    <scope>NUCLEOTIDE SEQUENCE [LARGE SCALE GENOMIC DNA]</scope>
    <source>
        <strain evidence="1 2">KS 22</strain>
    </source>
</reference>
<sequence>MESAFESLKKYSTFIDSPVGQTMLNNYELPNPQLSKHVEIIERIYKKYIVRILRIIHGNVHLDAIEKKLSNFTKFFIRTLKESQKGFVFTLNYDLLVETILLEKLGTLHFTDFCFPSHVLKDTNIPKFDFNPRRSEEHYTETQRRIELHHLHGSLSLFYDYIRNRVIKLKSQDIGYEAIYEKIYTENLPLLPAIITGGGKSNKIVQHPFEYYYRALKDICDFGQASKLFIVGYSFRDDHINDLIKRWMNGVKDYTKGLLIIDYKQEASTQEKFKKFVRTQIRKRPPLPDHCFEFGGVNNIHDIEGTEPKEIEQLLRNE</sequence>
<dbReference type="RefSeq" id="WP_182301416.1">
    <property type="nucleotide sequence ID" value="NZ_CP041969.1"/>
</dbReference>
<dbReference type="EMBL" id="CP041969">
    <property type="protein sequence ID" value="QMV40076.1"/>
    <property type="molecule type" value="Genomic_DNA"/>
</dbReference>
<organism evidence="1 2">
    <name type="scientific">Cohnella cholangitidis</name>
    <dbReference type="NCBI Taxonomy" id="2598458"/>
    <lineage>
        <taxon>Bacteria</taxon>
        <taxon>Bacillati</taxon>
        <taxon>Bacillota</taxon>
        <taxon>Bacilli</taxon>
        <taxon>Bacillales</taxon>
        <taxon>Paenibacillaceae</taxon>
        <taxon>Cohnella</taxon>
    </lineage>
</organism>
<accession>A0A7G5BSZ2</accession>
<gene>
    <name evidence="1" type="ORF">FPL14_01825</name>
</gene>
<protein>
    <submittedName>
        <fullName evidence="1">DUF4917 family protein</fullName>
    </submittedName>
</protein>
<dbReference type="AlphaFoldDB" id="A0A7G5BSZ2"/>
<dbReference type="Proteomes" id="UP000515679">
    <property type="component" value="Chromosome"/>
</dbReference>
<keyword evidence="2" id="KW-1185">Reference proteome</keyword>
<dbReference type="KEGG" id="cchl:FPL14_01825"/>